<dbReference type="SMART" id="SM00554">
    <property type="entry name" value="FAS1"/>
    <property type="match status" value="2"/>
</dbReference>
<reference evidence="2 3" key="1">
    <citation type="journal article" date="2018" name="Mol. Ecol.">
        <title>The obligate alkalophilic soda-lake fungus Sodiomyces alkalinus has shifted to a protein diet.</title>
        <authorList>
            <person name="Grum-Grzhimaylo A.A."/>
            <person name="Falkoski D.L."/>
            <person name="van den Heuvel J."/>
            <person name="Valero-Jimenez C.A."/>
            <person name="Min B."/>
            <person name="Choi I.G."/>
            <person name="Lipzen A."/>
            <person name="Daum C.G."/>
            <person name="Aanen D.K."/>
            <person name="Tsang A."/>
            <person name="Henrissat B."/>
            <person name="Bilanenko E.N."/>
            <person name="de Vries R.P."/>
            <person name="van Kan J.A.L."/>
            <person name="Grigoriev I.V."/>
            <person name="Debets A.J.M."/>
        </authorList>
    </citation>
    <scope>NUCLEOTIDE SEQUENCE [LARGE SCALE GENOMIC DNA]</scope>
    <source>
        <strain evidence="2 3">F11</strain>
    </source>
</reference>
<dbReference type="PROSITE" id="PS50213">
    <property type="entry name" value="FAS1"/>
    <property type="match status" value="2"/>
</dbReference>
<dbReference type="Pfam" id="PF02469">
    <property type="entry name" value="Fasciclin"/>
    <property type="match status" value="2"/>
</dbReference>
<name>A0A3N2PKP0_SODAK</name>
<dbReference type="PANTHER" id="PTHR10900">
    <property type="entry name" value="PERIOSTIN-RELATED"/>
    <property type="match status" value="1"/>
</dbReference>
<gene>
    <name evidence="2" type="ORF">SODALDRAFT_363756</name>
</gene>
<protein>
    <submittedName>
        <fullName evidence="2">FAS1 domain-containing protein</fullName>
    </submittedName>
</protein>
<accession>A0A3N2PKP0</accession>
<dbReference type="STRING" id="1314773.A0A3N2PKP0"/>
<dbReference type="Gene3D" id="2.30.180.10">
    <property type="entry name" value="FAS1 domain"/>
    <property type="match status" value="2"/>
</dbReference>
<feature type="domain" description="FAS1" evidence="1">
    <location>
        <begin position="308"/>
        <end position="488"/>
    </location>
</feature>
<keyword evidence="3" id="KW-1185">Reference proteome</keyword>
<dbReference type="InterPro" id="IPR036378">
    <property type="entry name" value="FAS1_dom_sf"/>
</dbReference>
<dbReference type="PANTHER" id="PTHR10900:SF125">
    <property type="entry name" value="FAS1 DOMAIN-CONTAINING PROTEIN YLR001C"/>
    <property type="match status" value="1"/>
</dbReference>
<dbReference type="InterPro" id="IPR000782">
    <property type="entry name" value="FAS1_domain"/>
</dbReference>
<dbReference type="AlphaFoldDB" id="A0A3N2PKP0"/>
<proteinExistence type="predicted"/>
<dbReference type="GeneID" id="39583070"/>
<dbReference type="OrthoDB" id="7700931at2759"/>
<evidence type="ECO:0000313" key="3">
    <source>
        <dbReference type="Proteomes" id="UP000272025"/>
    </source>
</evidence>
<dbReference type="RefSeq" id="XP_028462875.1">
    <property type="nucleotide sequence ID" value="XM_028614592.1"/>
</dbReference>
<dbReference type="Proteomes" id="UP000272025">
    <property type="component" value="Unassembled WGS sequence"/>
</dbReference>
<dbReference type="SUPFAM" id="SSF82153">
    <property type="entry name" value="FAS1 domain"/>
    <property type="match status" value="2"/>
</dbReference>
<dbReference type="InterPro" id="IPR050904">
    <property type="entry name" value="Adhesion/Biosynth-related"/>
</dbReference>
<sequence length="640" mass="71074">MRSGERDRDGAMGNRTEGCRWGDFGTFAFHHLDQHPSLTPPETPFFFLLAILASLVSFARCSCVRLAESSLTSALAPRSNRGSFFTSVLPLATIASAIVLPDLSDVQTWENIVPSKESIGKVASAFKDDLDAFTSGVEDILSHAGDAVQSTLDNLLGSEDADADVLGHHHHHHKTSNLTIYQLIKASDHTKKFAALVDEHDSVVQLLNSTKANYTLFVPVDAAFERIPDHGKKPSRDFVDALLRYHIGVGLYPAPRLLVTHTLPTALDEAWLDDEPQRLRTRVGLFGVTVNFYNKVIKADIRAKNGVIHAVKHILVPPPMVGRVLSLVPSKFSTLLLAYEKTDFVSFIHHVKMRGSTVFAPSNQAFARLGPSANAFLFNSEHGLKYLRALLKYQIVANETLYSDAFYRAKAADAEHVVTVGRDENGVEADGLRHYHVDMPSLLDEKNIAVDITRWGGLIDVKVNGYVHVGVQDGVARNGVIQVVDRVLFPHRTPGAGRQGEVNAEEEELLWGGEVDVEDIKARLGPLVEEDDEDFSFELGGRRKASKEGFEFPVYKDDVRRTYIKFIWDGRLGHSVVVFMETKKHQMTVWRLRRPTHFMPEADQIHFPSFPPPPPPPLAVCSLPSLGRIQEDPGSLFHQS</sequence>
<evidence type="ECO:0000313" key="2">
    <source>
        <dbReference type="EMBL" id="ROT35069.1"/>
    </source>
</evidence>
<dbReference type="EMBL" id="ML119062">
    <property type="protein sequence ID" value="ROT35069.1"/>
    <property type="molecule type" value="Genomic_DNA"/>
</dbReference>
<feature type="domain" description="FAS1" evidence="1">
    <location>
        <begin position="177"/>
        <end position="315"/>
    </location>
</feature>
<organism evidence="2 3">
    <name type="scientific">Sodiomyces alkalinus (strain CBS 110278 / VKM F-3762 / F11)</name>
    <name type="common">Alkaliphilic filamentous fungus</name>
    <dbReference type="NCBI Taxonomy" id="1314773"/>
    <lineage>
        <taxon>Eukaryota</taxon>
        <taxon>Fungi</taxon>
        <taxon>Dikarya</taxon>
        <taxon>Ascomycota</taxon>
        <taxon>Pezizomycotina</taxon>
        <taxon>Sordariomycetes</taxon>
        <taxon>Hypocreomycetidae</taxon>
        <taxon>Glomerellales</taxon>
        <taxon>Plectosphaerellaceae</taxon>
        <taxon>Sodiomyces</taxon>
    </lineage>
</organism>
<evidence type="ECO:0000259" key="1">
    <source>
        <dbReference type="PROSITE" id="PS50213"/>
    </source>
</evidence>